<dbReference type="InParanoid" id="A0A6P4AM82"/>
<dbReference type="GO" id="GO:0045454">
    <property type="term" value="P:cell redox homeostasis"/>
    <property type="evidence" value="ECO:0007669"/>
    <property type="project" value="TreeGrafter"/>
</dbReference>
<dbReference type="AlphaFoldDB" id="A0A6P4AM82"/>
<protein>
    <submittedName>
        <fullName evidence="5">SelT-like protein</fullName>
    </submittedName>
</protein>
<dbReference type="GO" id="GO:0004791">
    <property type="term" value="F:thioredoxin-disulfide reductase (NADPH) activity"/>
    <property type="evidence" value="ECO:0007669"/>
    <property type="project" value="TreeGrafter"/>
</dbReference>
<dbReference type="PANTHER" id="PTHR13544:SF0">
    <property type="entry name" value="THIOREDOXIN REDUCTASE-LIKE SELENOPROTEIN T"/>
    <property type="match status" value="1"/>
</dbReference>
<evidence type="ECO:0000313" key="4">
    <source>
        <dbReference type="Proteomes" id="UP001652623"/>
    </source>
</evidence>
<dbReference type="Pfam" id="PF10262">
    <property type="entry name" value="Rdx"/>
    <property type="match status" value="1"/>
</dbReference>
<evidence type="ECO:0000313" key="5">
    <source>
        <dbReference type="RefSeq" id="XP_015897250.2"/>
    </source>
</evidence>
<dbReference type="InterPro" id="IPR011893">
    <property type="entry name" value="Selenoprotein_Rdx-typ"/>
</dbReference>
<sequence length="224" mass="25088">MGRGGKLFLMGLSIYLFSTDVANLFTTSPPKPSITHFQDHDLRHPHRPHYQPILKFPSQQEKSSNIGAIDMESNIININFCTSCSYRGNAVKTKKVLETAFPGINVVLGNQPPEFRKGLVSKIVPVVQVAIIGLTLGGEQIFPRMGISSPPPLYYSLRANRFRSIATTWFLGNFLQTFLQTTGAFEVYYNGDLVFSKLKEQRFPGEFELKDLVGKKLTISRTVS</sequence>
<keyword evidence="1 3" id="KW-0732">Signal</keyword>
<gene>
    <name evidence="5" type="primary">LOC107430889</name>
</gene>
<dbReference type="RefSeq" id="XP_015897250.2">
    <property type="nucleotide sequence ID" value="XM_016041764.4"/>
</dbReference>
<accession>A0A6P4AM82</accession>
<keyword evidence="2" id="KW-0676">Redox-active center</keyword>
<dbReference type="Gene3D" id="3.40.30.10">
    <property type="entry name" value="Glutaredoxin"/>
    <property type="match status" value="1"/>
</dbReference>
<organism evidence="4 5">
    <name type="scientific">Ziziphus jujuba</name>
    <name type="common">Chinese jujube</name>
    <name type="synonym">Ziziphus sativa</name>
    <dbReference type="NCBI Taxonomy" id="326968"/>
    <lineage>
        <taxon>Eukaryota</taxon>
        <taxon>Viridiplantae</taxon>
        <taxon>Streptophyta</taxon>
        <taxon>Embryophyta</taxon>
        <taxon>Tracheophyta</taxon>
        <taxon>Spermatophyta</taxon>
        <taxon>Magnoliopsida</taxon>
        <taxon>eudicotyledons</taxon>
        <taxon>Gunneridae</taxon>
        <taxon>Pentapetalae</taxon>
        <taxon>rosids</taxon>
        <taxon>fabids</taxon>
        <taxon>Rosales</taxon>
        <taxon>Rhamnaceae</taxon>
        <taxon>Paliureae</taxon>
        <taxon>Ziziphus</taxon>
    </lineage>
</organism>
<evidence type="ECO:0000256" key="2">
    <source>
        <dbReference type="ARBA" id="ARBA00023284"/>
    </source>
</evidence>
<dbReference type="NCBIfam" id="TIGR02174">
    <property type="entry name" value="CXXU_selWTH"/>
    <property type="match status" value="1"/>
</dbReference>
<feature type="chain" id="PRO_5046021746" evidence="3">
    <location>
        <begin position="25"/>
        <end position="224"/>
    </location>
</feature>
<dbReference type="SUPFAM" id="SSF52833">
    <property type="entry name" value="Thioredoxin-like"/>
    <property type="match status" value="1"/>
</dbReference>
<dbReference type="Proteomes" id="UP001652623">
    <property type="component" value="Chromosome 6"/>
</dbReference>
<dbReference type="GO" id="GO:0005789">
    <property type="term" value="C:endoplasmic reticulum membrane"/>
    <property type="evidence" value="ECO:0007669"/>
    <property type="project" value="TreeGrafter"/>
</dbReference>
<name>A0A6P4AM82_ZIZJJ</name>
<evidence type="ECO:0000256" key="3">
    <source>
        <dbReference type="SAM" id="SignalP"/>
    </source>
</evidence>
<dbReference type="InterPro" id="IPR036249">
    <property type="entry name" value="Thioredoxin-like_sf"/>
</dbReference>
<dbReference type="KEGG" id="zju:107430889"/>
<dbReference type="FunCoup" id="A0A6P4AM82">
    <property type="interactions" value="2523"/>
</dbReference>
<dbReference type="InterPro" id="IPR019389">
    <property type="entry name" value="Selenoprotein_T"/>
</dbReference>
<evidence type="ECO:0000256" key="1">
    <source>
        <dbReference type="ARBA" id="ARBA00022729"/>
    </source>
</evidence>
<dbReference type="GeneID" id="107430889"/>
<reference evidence="5" key="1">
    <citation type="submission" date="2025-08" db="UniProtKB">
        <authorList>
            <consortium name="RefSeq"/>
        </authorList>
    </citation>
    <scope>IDENTIFICATION</scope>
    <source>
        <tissue evidence="5">Seedling</tissue>
    </source>
</reference>
<dbReference type="PANTHER" id="PTHR13544">
    <property type="entry name" value="SELENOPROTEIN T"/>
    <property type="match status" value="1"/>
</dbReference>
<feature type="signal peptide" evidence="3">
    <location>
        <begin position="1"/>
        <end position="24"/>
    </location>
</feature>
<keyword evidence="4" id="KW-1185">Reference proteome</keyword>
<proteinExistence type="predicted"/>